<keyword evidence="1" id="KW-0808">Transferase</keyword>
<dbReference type="GO" id="GO:0016301">
    <property type="term" value="F:kinase activity"/>
    <property type="evidence" value="ECO:0007669"/>
    <property type="project" value="UniProtKB-KW"/>
</dbReference>
<evidence type="ECO:0000313" key="1">
    <source>
        <dbReference type="EMBL" id="RNE99712.1"/>
    </source>
</evidence>
<proteinExistence type="predicted"/>
<gene>
    <name evidence="1" type="ORF">TraAM80_08042</name>
</gene>
<dbReference type="RefSeq" id="XP_029235353.1">
    <property type="nucleotide sequence ID" value="XM_029384804.1"/>
</dbReference>
<dbReference type="InterPro" id="IPR011009">
    <property type="entry name" value="Kinase-like_dom_sf"/>
</dbReference>
<organism evidence="1 2">
    <name type="scientific">Trypanosoma rangeli</name>
    <dbReference type="NCBI Taxonomy" id="5698"/>
    <lineage>
        <taxon>Eukaryota</taxon>
        <taxon>Discoba</taxon>
        <taxon>Euglenozoa</taxon>
        <taxon>Kinetoplastea</taxon>
        <taxon>Metakinetoplastina</taxon>
        <taxon>Trypanosomatida</taxon>
        <taxon>Trypanosomatidae</taxon>
        <taxon>Trypanosoma</taxon>
        <taxon>Herpetosoma</taxon>
    </lineage>
</organism>
<dbReference type="EMBL" id="MKGL01000368">
    <property type="protein sequence ID" value="RNE99712.1"/>
    <property type="molecule type" value="Genomic_DNA"/>
</dbReference>
<reference evidence="1 2" key="1">
    <citation type="journal article" date="2018" name="BMC Genomics">
        <title>Genomic comparison of Trypanosoma conorhini and Trypanosoma rangeli to Trypanosoma cruzi strains of high and low virulence.</title>
        <authorList>
            <person name="Bradwell K.R."/>
            <person name="Koparde V.N."/>
            <person name="Matveyev A.V."/>
            <person name="Serrano M.G."/>
            <person name="Alves J.M."/>
            <person name="Parikh H."/>
            <person name="Huang B."/>
            <person name="Lee V."/>
            <person name="Espinosa-Alvarez O."/>
            <person name="Ortiz P.A."/>
            <person name="Costa-Martins A.G."/>
            <person name="Teixeira M.M."/>
            <person name="Buck G.A."/>
        </authorList>
    </citation>
    <scope>NUCLEOTIDE SEQUENCE [LARGE SCALE GENOMIC DNA]</scope>
    <source>
        <strain evidence="1 2">AM80</strain>
    </source>
</reference>
<dbReference type="Gene3D" id="1.10.510.10">
    <property type="entry name" value="Transferase(Phosphotransferase) domain 1"/>
    <property type="match status" value="1"/>
</dbReference>
<evidence type="ECO:0000313" key="2">
    <source>
        <dbReference type="Proteomes" id="UP000283634"/>
    </source>
</evidence>
<keyword evidence="1" id="KW-0418">Kinase</keyword>
<comment type="caution">
    <text evidence="1">The sequence shown here is derived from an EMBL/GenBank/DDBJ whole genome shotgun (WGS) entry which is preliminary data.</text>
</comment>
<keyword evidence="2" id="KW-1185">Reference proteome</keyword>
<dbReference type="AlphaFoldDB" id="A0A422N2L4"/>
<accession>A0A422N2L4</accession>
<dbReference type="GeneID" id="40331975"/>
<name>A0A422N2L4_TRYRA</name>
<dbReference type="SUPFAM" id="SSF56112">
    <property type="entry name" value="Protein kinase-like (PK-like)"/>
    <property type="match status" value="1"/>
</dbReference>
<protein>
    <submittedName>
        <fullName evidence="1">Protein kinase</fullName>
    </submittedName>
</protein>
<sequence length="160" mass="17747">MRFLGNTHLERERELRVFTEYVGCGNIYTMVREIWQPSTCGHSKVHDSYLAWTSPPAWHGSCASGYQGGGGGGTLITKRGCCNLADVVCSGTLHEAEGREELRRSPHWMTPEIIHRSPPAMAGDMRAVGCVGSEMLQRPIWNVAGDLNPLHFYLPYLETG</sequence>
<dbReference type="OrthoDB" id="266910at2759"/>
<dbReference type="Proteomes" id="UP000283634">
    <property type="component" value="Unassembled WGS sequence"/>
</dbReference>